<dbReference type="EMBL" id="LAZR01008477">
    <property type="protein sequence ID" value="KKM78540.1"/>
    <property type="molecule type" value="Genomic_DNA"/>
</dbReference>
<protein>
    <submittedName>
        <fullName evidence="1">Uncharacterized protein</fullName>
    </submittedName>
</protein>
<evidence type="ECO:0000313" key="1">
    <source>
        <dbReference type="EMBL" id="KKM78540.1"/>
    </source>
</evidence>
<accession>A0A0F9MP22</accession>
<gene>
    <name evidence="1" type="ORF">LCGC14_1358830</name>
</gene>
<feature type="non-terminal residue" evidence="1">
    <location>
        <position position="1"/>
    </location>
</feature>
<dbReference type="AlphaFoldDB" id="A0A0F9MP22"/>
<comment type="caution">
    <text evidence="1">The sequence shown here is derived from an EMBL/GenBank/DDBJ whole genome shotgun (WGS) entry which is preliminary data.</text>
</comment>
<proteinExistence type="predicted"/>
<name>A0A0F9MP22_9ZZZZ</name>
<sequence>TYTVRVTIMFEVDVEASSISSAREQATELAIQDDCFETEIIEVYELQED</sequence>
<organism evidence="1">
    <name type="scientific">marine sediment metagenome</name>
    <dbReference type="NCBI Taxonomy" id="412755"/>
    <lineage>
        <taxon>unclassified sequences</taxon>
        <taxon>metagenomes</taxon>
        <taxon>ecological metagenomes</taxon>
    </lineage>
</organism>
<reference evidence="1" key="1">
    <citation type="journal article" date="2015" name="Nature">
        <title>Complex archaea that bridge the gap between prokaryotes and eukaryotes.</title>
        <authorList>
            <person name="Spang A."/>
            <person name="Saw J.H."/>
            <person name="Jorgensen S.L."/>
            <person name="Zaremba-Niedzwiedzka K."/>
            <person name="Martijn J."/>
            <person name="Lind A.E."/>
            <person name="van Eijk R."/>
            <person name="Schleper C."/>
            <person name="Guy L."/>
            <person name="Ettema T.J."/>
        </authorList>
    </citation>
    <scope>NUCLEOTIDE SEQUENCE</scope>
</reference>